<gene>
    <name evidence="1" type="ORF">UPYG_G00265010</name>
</gene>
<sequence length="79" mass="8649">MAAPDGSLLQGELDFNEFSILCRWGCAPCALNYSTPVVISMYSISKVSTHVPVGSQPYLLKGSSELKSESVYNPRHNQK</sequence>
<dbReference type="EMBL" id="JAGEUA010000008">
    <property type="protein sequence ID" value="KAL0968300.1"/>
    <property type="molecule type" value="Genomic_DNA"/>
</dbReference>
<accession>A0ABD0WET3</accession>
<evidence type="ECO:0000313" key="2">
    <source>
        <dbReference type="Proteomes" id="UP001557470"/>
    </source>
</evidence>
<protein>
    <submittedName>
        <fullName evidence="1">Uncharacterized protein</fullName>
    </submittedName>
</protein>
<organism evidence="1 2">
    <name type="scientific">Umbra pygmaea</name>
    <name type="common">Eastern mudminnow</name>
    <dbReference type="NCBI Taxonomy" id="75934"/>
    <lineage>
        <taxon>Eukaryota</taxon>
        <taxon>Metazoa</taxon>
        <taxon>Chordata</taxon>
        <taxon>Craniata</taxon>
        <taxon>Vertebrata</taxon>
        <taxon>Euteleostomi</taxon>
        <taxon>Actinopterygii</taxon>
        <taxon>Neopterygii</taxon>
        <taxon>Teleostei</taxon>
        <taxon>Protacanthopterygii</taxon>
        <taxon>Esociformes</taxon>
        <taxon>Umbridae</taxon>
        <taxon>Umbra</taxon>
    </lineage>
</organism>
<evidence type="ECO:0000313" key="1">
    <source>
        <dbReference type="EMBL" id="KAL0968300.1"/>
    </source>
</evidence>
<dbReference type="Proteomes" id="UP001557470">
    <property type="component" value="Unassembled WGS sequence"/>
</dbReference>
<dbReference type="AlphaFoldDB" id="A0ABD0WET3"/>
<reference evidence="1 2" key="1">
    <citation type="submission" date="2024-06" db="EMBL/GenBank/DDBJ databases">
        <authorList>
            <person name="Pan Q."/>
            <person name="Wen M."/>
            <person name="Jouanno E."/>
            <person name="Zahm M."/>
            <person name="Klopp C."/>
            <person name="Cabau C."/>
            <person name="Louis A."/>
            <person name="Berthelot C."/>
            <person name="Parey E."/>
            <person name="Roest Crollius H."/>
            <person name="Montfort J."/>
            <person name="Robinson-Rechavi M."/>
            <person name="Bouchez O."/>
            <person name="Lampietro C."/>
            <person name="Lopez Roques C."/>
            <person name="Donnadieu C."/>
            <person name="Postlethwait J."/>
            <person name="Bobe J."/>
            <person name="Verreycken H."/>
            <person name="Guiguen Y."/>
        </authorList>
    </citation>
    <scope>NUCLEOTIDE SEQUENCE [LARGE SCALE GENOMIC DNA]</scope>
    <source>
        <strain evidence="1">Up_M1</strain>
        <tissue evidence="1">Testis</tissue>
    </source>
</reference>
<comment type="caution">
    <text evidence="1">The sequence shown here is derived from an EMBL/GenBank/DDBJ whole genome shotgun (WGS) entry which is preliminary data.</text>
</comment>
<name>A0ABD0WET3_UMBPY</name>
<keyword evidence="2" id="KW-1185">Reference proteome</keyword>
<proteinExistence type="predicted"/>